<dbReference type="InterPro" id="IPR013654">
    <property type="entry name" value="PAS_2"/>
</dbReference>
<organism evidence="7 8">
    <name type="scientific">Endobacter medicaginis</name>
    <dbReference type="NCBI Taxonomy" id="1181271"/>
    <lineage>
        <taxon>Bacteria</taxon>
        <taxon>Pseudomonadati</taxon>
        <taxon>Pseudomonadota</taxon>
        <taxon>Alphaproteobacteria</taxon>
        <taxon>Acetobacterales</taxon>
        <taxon>Acetobacteraceae</taxon>
        <taxon>Endobacter</taxon>
    </lineage>
</organism>
<dbReference type="InterPro" id="IPR001294">
    <property type="entry name" value="Phytochrome"/>
</dbReference>
<dbReference type="Gene3D" id="3.30.450.20">
    <property type="entry name" value="PAS domain"/>
    <property type="match status" value="1"/>
</dbReference>
<dbReference type="PANTHER" id="PTHR43065:SF23">
    <property type="entry name" value="SENSOR HISTIDINE KINASE PDTAS"/>
    <property type="match status" value="1"/>
</dbReference>
<dbReference type="SUPFAM" id="SSF55781">
    <property type="entry name" value="GAF domain-like"/>
    <property type="match status" value="2"/>
</dbReference>
<feature type="domain" description="Phytochrome chromophore attachment site" evidence="6">
    <location>
        <begin position="147"/>
        <end position="295"/>
    </location>
</feature>
<dbReference type="Pfam" id="PF01590">
    <property type="entry name" value="GAF"/>
    <property type="match status" value="1"/>
</dbReference>
<dbReference type="InterPro" id="IPR016132">
    <property type="entry name" value="Phyto_chromo_attachment"/>
</dbReference>
<dbReference type="InterPro" id="IPR011495">
    <property type="entry name" value="Sig_transdc_His_kin_sub2_dim/P"/>
</dbReference>
<keyword evidence="3" id="KW-0716">Sensory transduction</keyword>
<dbReference type="RefSeq" id="WP_176623249.1">
    <property type="nucleotide sequence ID" value="NZ_JABXXQ010000096.1"/>
</dbReference>
<protein>
    <submittedName>
        <fullName evidence="7">GAF domain-containing protein</fullName>
    </submittedName>
</protein>
<dbReference type="SUPFAM" id="SSF55785">
    <property type="entry name" value="PYP-like sensor domain (PAS domain)"/>
    <property type="match status" value="1"/>
</dbReference>
<proteinExistence type="inferred from homology"/>
<dbReference type="InterPro" id="IPR036890">
    <property type="entry name" value="HATPase_C_sf"/>
</dbReference>
<accession>A0A850NSX9</accession>
<evidence type="ECO:0000313" key="7">
    <source>
        <dbReference type="EMBL" id="NVN30038.1"/>
    </source>
</evidence>
<dbReference type="InterPro" id="IPR013515">
    <property type="entry name" value="Phytochrome_cen-reg"/>
</dbReference>
<dbReference type="SMART" id="SM00065">
    <property type="entry name" value="GAF"/>
    <property type="match status" value="1"/>
</dbReference>
<evidence type="ECO:0000256" key="2">
    <source>
        <dbReference type="ARBA" id="ARBA00022543"/>
    </source>
</evidence>
<evidence type="ECO:0000256" key="3">
    <source>
        <dbReference type="ARBA" id="ARBA00022606"/>
    </source>
</evidence>
<dbReference type="InterPro" id="IPR035965">
    <property type="entry name" value="PAS-like_dom_sf"/>
</dbReference>
<dbReference type="PROSITE" id="PS50046">
    <property type="entry name" value="PHYTOCHROME_2"/>
    <property type="match status" value="1"/>
</dbReference>
<evidence type="ECO:0000256" key="5">
    <source>
        <dbReference type="ARBA" id="ARBA00023170"/>
    </source>
</evidence>
<dbReference type="Gene3D" id="3.30.450.270">
    <property type="match status" value="1"/>
</dbReference>
<dbReference type="InterPro" id="IPR003018">
    <property type="entry name" value="GAF"/>
</dbReference>
<dbReference type="AlphaFoldDB" id="A0A850NSX9"/>
<dbReference type="Pfam" id="PF02518">
    <property type="entry name" value="HATPase_c"/>
    <property type="match status" value="1"/>
</dbReference>
<gene>
    <name evidence="7" type="ORF">HUK83_06775</name>
</gene>
<dbReference type="EMBL" id="JABXXQ010000096">
    <property type="protein sequence ID" value="NVN30038.1"/>
    <property type="molecule type" value="Genomic_DNA"/>
</dbReference>
<dbReference type="Pfam" id="PF07568">
    <property type="entry name" value="HisKA_2"/>
    <property type="match status" value="1"/>
</dbReference>
<dbReference type="InterPro" id="IPR003594">
    <property type="entry name" value="HATPase_dom"/>
</dbReference>
<dbReference type="Pfam" id="PF08446">
    <property type="entry name" value="PAS_2"/>
    <property type="match status" value="1"/>
</dbReference>
<dbReference type="SUPFAM" id="SSF55874">
    <property type="entry name" value="ATPase domain of HSP90 chaperone/DNA topoisomerase II/histidine kinase"/>
    <property type="match status" value="1"/>
</dbReference>
<evidence type="ECO:0000313" key="8">
    <source>
        <dbReference type="Proteomes" id="UP000565205"/>
    </source>
</evidence>
<reference evidence="7 8" key="1">
    <citation type="submission" date="2020-06" db="EMBL/GenBank/DDBJ databases">
        <title>Description of novel acetic acid bacteria.</title>
        <authorList>
            <person name="Sombolestani A."/>
        </authorList>
    </citation>
    <scope>NUCLEOTIDE SEQUENCE [LARGE SCALE GENOMIC DNA]</scope>
    <source>
        <strain evidence="7 8">LMG 26838</strain>
    </source>
</reference>
<dbReference type="Gene3D" id="3.30.565.10">
    <property type="entry name" value="Histidine kinase-like ATPase, C-terminal domain"/>
    <property type="match status" value="1"/>
</dbReference>
<dbReference type="PANTHER" id="PTHR43065">
    <property type="entry name" value="SENSOR HISTIDINE KINASE"/>
    <property type="match status" value="1"/>
</dbReference>
<dbReference type="InterPro" id="IPR029016">
    <property type="entry name" value="GAF-like_dom_sf"/>
</dbReference>
<comment type="similarity">
    <text evidence="1">In the N-terminal section; belongs to the phytochrome family.</text>
</comment>
<dbReference type="Proteomes" id="UP000565205">
    <property type="component" value="Unassembled WGS sequence"/>
</dbReference>
<evidence type="ECO:0000256" key="4">
    <source>
        <dbReference type="ARBA" id="ARBA00022991"/>
    </source>
</evidence>
<dbReference type="GO" id="GO:0006355">
    <property type="term" value="P:regulation of DNA-templated transcription"/>
    <property type="evidence" value="ECO:0007669"/>
    <property type="project" value="InterPro"/>
</dbReference>
<keyword evidence="4" id="KW-0157">Chromophore</keyword>
<dbReference type="InterPro" id="IPR043150">
    <property type="entry name" value="Phytochrome_PHY_sf"/>
</dbReference>
<keyword evidence="5" id="KW-0675">Receptor</keyword>
<dbReference type="PRINTS" id="PR01033">
    <property type="entry name" value="PHYTOCHROME"/>
</dbReference>
<comment type="caution">
    <text evidence="7">The sequence shown here is derived from an EMBL/GenBank/DDBJ whole genome shotgun (WGS) entry which is preliminary data.</text>
</comment>
<dbReference type="Gene3D" id="3.30.450.40">
    <property type="match status" value="1"/>
</dbReference>
<dbReference type="Pfam" id="PF00360">
    <property type="entry name" value="PHY"/>
    <property type="match status" value="1"/>
</dbReference>
<dbReference type="GO" id="GO:0009881">
    <property type="term" value="F:photoreceptor activity"/>
    <property type="evidence" value="ECO:0007669"/>
    <property type="project" value="UniProtKB-KW"/>
</dbReference>
<feature type="non-terminal residue" evidence="7">
    <location>
        <position position="723"/>
    </location>
</feature>
<keyword evidence="2" id="KW-0600">Photoreceptor protein</keyword>
<name>A0A850NSX9_9PROT</name>
<dbReference type="GO" id="GO:0009584">
    <property type="term" value="P:detection of visible light"/>
    <property type="evidence" value="ECO:0007669"/>
    <property type="project" value="InterPro"/>
</dbReference>
<evidence type="ECO:0000259" key="6">
    <source>
        <dbReference type="PROSITE" id="PS50046"/>
    </source>
</evidence>
<sequence>MTLITDPPVLNLTECDREPIHRPGAIQPHGLLLVADRLSLVVVACAGEVEARLTDPVLGRPVSELLGIQAAHHLARHFADEAPTVPDPLVVLDGTIAGRSETFVAVAHRKGEQILIELEPMDEDPRGAMQLLAELESLGRWFEAAPQIASLCERGATAFGSITGFDRVLIYRFLDDGTGRVVAETRSDALDSFLNHHFPAADIPQQARALYLRSLARAIPDVGYTPAPIRPESFAGLDLSDTGLRSVSPVHLQYMRHMEVGASASFSIVCEDRLWGLVACHHAIPRRLSRETVLRGVALAGVLGRQIRAREQSGAYDERLRLREAVEELATHFDTDKSSAALFGGIGDILALTFGAHGFIHVMGDDATAWGITPTGADLEGLVAWARDSAIASLTAQTQVLQTQCLSALYAPALAWPDRASGLLCLRMPNPHELLIWTRVEQREEIAWAGNPHTADKSDDDRSLTPRASFATWVESVRGRSAAWTQEEVDAARHFQRLLAKAQDDRAAARLNRELQRTLGERDALLRQKDLLMREIDHRMLNSLQLVGSYLALQAREAGPGSVSDHLVQAQARLAAIGLVHRQLFRREQTDTVDLRVYLGELMRDLGQALGGEWAPHLRSILTPILMTGDRAMHVGIVLVELVINASKYAYGGAPGPIAVTLGRQGGQVRLTVADQGVGRDIAGIEAGGGATGKGTGFGSLMVRATVARLGGTLTDDALRRGL</sequence>
<evidence type="ECO:0000256" key="1">
    <source>
        <dbReference type="ARBA" id="ARBA00006402"/>
    </source>
</evidence>